<dbReference type="RefSeq" id="WP_021619335.1">
    <property type="nucleotide sequence ID" value="NZ_KE952674.1"/>
</dbReference>
<dbReference type="AlphaFoldDB" id="U1WU27"/>
<reference evidence="1 2" key="1">
    <citation type="submission" date="2013-08" db="EMBL/GenBank/DDBJ databases">
        <authorList>
            <person name="Weinstock G."/>
            <person name="Sodergren E."/>
            <person name="Wylie T."/>
            <person name="Fulton L."/>
            <person name="Fulton R."/>
            <person name="Fronick C."/>
            <person name="O'Laughlin M."/>
            <person name="Godfrey J."/>
            <person name="Miner T."/>
            <person name="Herter B."/>
            <person name="Appelbaum E."/>
            <person name="Cordes M."/>
            <person name="Lek S."/>
            <person name="Wollam A."/>
            <person name="Pepin K.H."/>
            <person name="Palsikar V.B."/>
            <person name="Mitreva M."/>
            <person name="Wilson R.K."/>
        </authorList>
    </citation>
    <scope>NUCLEOTIDE SEQUENCE [LARGE SCALE GENOMIC DNA]</scope>
    <source>
        <strain evidence="1 2">ATCC 12856</strain>
    </source>
</reference>
<evidence type="ECO:0000313" key="2">
    <source>
        <dbReference type="Proteomes" id="UP000016511"/>
    </source>
</evidence>
<proteinExistence type="predicted"/>
<gene>
    <name evidence="1" type="ORF">HMPREF0083_05534</name>
</gene>
<organism evidence="1 2">
    <name type="scientific">Aneurinibacillus aneurinilyticus ATCC 12856</name>
    <dbReference type="NCBI Taxonomy" id="649747"/>
    <lineage>
        <taxon>Bacteria</taxon>
        <taxon>Bacillati</taxon>
        <taxon>Bacillota</taxon>
        <taxon>Bacilli</taxon>
        <taxon>Bacillales</taxon>
        <taxon>Paenibacillaceae</taxon>
        <taxon>Aneurinibacillus group</taxon>
        <taxon>Aneurinibacillus</taxon>
    </lineage>
</organism>
<accession>U1WU27</accession>
<dbReference type="Proteomes" id="UP000016511">
    <property type="component" value="Unassembled WGS sequence"/>
</dbReference>
<dbReference type="GeneID" id="92842240"/>
<name>U1WU27_ANEAE</name>
<feature type="non-terminal residue" evidence="1">
    <location>
        <position position="1"/>
    </location>
</feature>
<dbReference type="EMBL" id="AWSJ01000346">
    <property type="protein sequence ID" value="ERI05738.1"/>
    <property type="molecule type" value="Genomic_DNA"/>
</dbReference>
<dbReference type="STRING" id="649747.HMPREF0083_05534"/>
<feature type="non-terminal residue" evidence="1">
    <location>
        <position position="87"/>
    </location>
</feature>
<evidence type="ECO:0000313" key="1">
    <source>
        <dbReference type="EMBL" id="ERI05738.1"/>
    </source>
</evidence>
<dbReference type="HOGENOM" id="CLU_2488452_0_0_9"/>
<comment type="caution">
    <text evidence="1">The sequence shown here is derived from an EMBL/GenBank/DDBJ whole genome shotgun (WGS) entry which is preliminary data.</text>
</comment>
<sequence length="87" mass="9500">TDPVGTAKGVVMGVWDTVSNPEESFNNFRRDLEGLYYQMKDGNAETRGQLLGNFVTSAFLDKGVGKVLKVTPKSQGTPKPKETPKPK</sequence>
<keyword evidence="2" id="KW-1185">Reference proteome</keyword>
<protein>
    <submittedName>
        <fullName evidence="1">Uncharacterized protein</fullName>
    </submittedName>
</protein>